<evidence type="ECO:0000313" key="3">
    <source>
        <dbReference type="Proteomes" id="UP000632498"/>
    </source>
</evidence>
<keyword evidence="3" id="KW-1185">Reference proteome</keyword>
<reference evidence="2" key="1">
    <citation type="journal article" date="2014" name="Int. J. Syst. Evol. Microbiol.">
        <title>Complete genome sequence of Corynebacterium casei LMG S-19264T (=DSM 44701T), isolated from a smear-ripened cheese.</title>
        <authorList>
            <consortium name="US DOE Joint Genome Institute (JGI-PGF)"/>
            <person name="Walter F."/>
            <person name="Albersmeier A."/>
            <person name="Kalinowski J."/>
            <person name="Ruckert C."/>
        </authorList>
    </citation>
    <scope>NUCLEOTIDE SEQUENCE</scope>
    <source>
        <strain evidence="2">CGMCC 1.15254</strain>
    </source>
</reference>
<proteinExistence type="predicted"/>
<dbReference type="EMBL" id="BMHV01000042">
    <property type="protein sequence ID" value="GGF75813.1"/>
    <property type="molecule type" value="Genomic_DNA"/>
</dbReference>
<name>A0A917C973_9PROT</name>
<dbReference type="RefSeq" id="WP_188667128.1">
    <property type="nucleotide sequence ID" value="NZ_BMHV01000042.1"/>
</dbReference>
<feature type="coiled-coil region" evidence="1">
    <location>
        <begin position="131"/>
        <end position="165"/>
    </location>
</feature>
<protein>
    <submittedName>
        <fullName evidence="2">Uncharacterized protein</fullName>
    </submittedName>
</protein>
<organism evidence="2 3">
    <name type="scientific">Terasakiella brassicae</name>
    <dbReference type="NCBI Taxonomy" id="1634917"/>
    <lineage>
        <taxon>Bacteria</taxon>
        <taxon>Pseudomonadati</taxon>
        <taxon>Pseudomonadota</taxon>
        <taxon>Alphaproteobacteria</taxon>
        <taxon>Rhodospirillales</taxon>
        <taxon>Terasakiellaceae</taxon>
        <taxon>Terasakiella</taxon>
    </lineage>
</organism>
<keyword evidence="1" id="KW-0175">Coiled coil</keyword>
<evidence type="ECO:0000256" key="1">
    <source>
        <dbReference type="SAM" id="Coils"/>
    </source>
</evidence>
<dbReference type="AlphaFoldDB" id="A0A917C973"/>
<sequence>MARPPIQRQLVNSPQAVLTKEQAIEFLQYLQGLNVEDVSYFQACEIYKKYTTVICELIDESERDRYDSYLTLCKRVVPENERQYEAFKSTASNVFRQLQDTSQHLISLILNSTPDLQTVPDVSPETEQERISALEMRVVELEEQINTLNQIISDKNEEIKKLTGQDDLNPADFVDRDKDPEIFELLSHLIELDESARQDELKKVFSKIPVFDGVQKSGMSGLEFLEKKWGIWVKIGWAIKADVRRYSGAVLIRQIDREIKKKKLVSESVLPSRQTISEKGISSLTDDQIRHARAKAMREYRQRKQG</sequence>
<comment type="caution">
    <text evidence="2">The sequence shown here is derived from an EMBL/GenBank/DDBJ whole genome shotgun (WGS) entry which is preliminary data.</text>
</comment>
<gene>
    <name evidence="2" type="ORF">GCM10011332_32270</name>
</gene>
<evidence type="ECO:0000313" key="2">
    <source>
        <dbReference type="EMBL" id="GGF75813.1"/>
    </source>
</evidence>
<reference evidence="2" key="2">
    <citation type="submission" date="2020-09" db="EMBL/GenBank/DDBJ databases">
        <authorList>
            <person name="Sun Q."/>
            <person name="Zhou Y."/>
        </authorList>
    </citation>
    <scope>NUCLEOTIDE SEQUENCE</scope>
    <source>
        <strain evidence="2">CGMCC 1.15254</strain>
    </source>
</reference>
<dbReference type="Proteomes" id="UP000632498">
    <property type="component" value="Unassembled WGS sequence"/>
</dbReference>
<accession>A0A917C973</accession>